<evidence type="ECO:0000313" key="1">
    <source>
        <dbReference type="Proteomes" id="UP000887572"/>
    </source>
</evidence>
<keyword evidence="1" id="KW-1185">Reference proteome</keyword>
<reference evidence="2" key="1">
    <citation type="submission" date="2022-11" db="UniProtKB">
        <authorList>
            <consortium name="WormBaseParasite"/>
        </authorList>
    </citation>
    <scope>IDENTIFICATION</scope>
</reference>
<dbReference type="AlphaFoldDB" id="A0A914I5E3"/>
<dbReference type="WBParaSite" id="Gr19_v10_g705.t1">
    <property type="protein sequence ID" value="Gr19_v10_g705.t1"/>
    <property type="gene ID" value="Gr19_v10_g705"/>
</dbReference>
<sequence length="112" mass="13279">MNSSWSHPFITTQRILSSAHKKTTVQQQQQLQQHADPFVTCTKQHSLATCCWRFPEIDDCPSEDEEEYDDKSFKSNEKIKPNLIEFEKDDWLKPYGVEKDDWLEPYGDEFFS</sequence>
<accession>A0A914I5E3</accession>
<proteinExistence type="predicted"/>
<protein>
    <submittedName>
        <fullName evidence="2">Uncharacterized protein</fullName>
    </submittedName>
</protein>
<organism evidence="1 2">
    <name type="scientific">Globodera rostochiensis</name>
    <name type="common">Golden nematode worm</name>
    <name type="synonym">Heterodera rostochiensis</name>
    <dbReference type="NCBI Taxonomy" id="31243"/>
    <lineage>
        <taxon>Eukaryota</taxon>
        <taxon>Metazoa</taxon>
        <taxon>Ecdysozoa</taxon>
        <taxon>Nematoda</taxon>
        <taxon>Chromadorea</taxon>
        <taxon>Rhabditida</taxon>
        <taxon>Tylenchina</taxon>
        <taxon>Tylenchomorpha</taxon>
        <taxon>Tylenchoidea</taxon>
        <taxon>Heteroderidae</taxon>
        <taxon>Heteroderinae</taxon>
        <taxon>Globodera</taxon>
    </lineage>
</organism>
<dbReference type="Proteomes" id="UP000887572">
    <property type="component" value="Unplaced"/>
</dbReference>
<evidence type="ECO:0000313" key="2">
    <source>
        <dbReference type="WBParaSite" id="Gr19_v10_g705.t1"/>
    </source>
</evidence>
<name>A0A914I5E3_GLORO</name>